<organism evidence="1 2">
    <name type="scientific">Buttiauxella agrestis</name>
    <dbReference type="NCBI Taxonomy" id="82977"/>
    <lineage>
        <taxon>Bacteria</taxon>
        <taxon>Pseudomonadati</taxon>
        <taxon>Pseudomonadota</taxon>
        <taxon>Gammaproteobacteria</taxon>
        <taxon>Enterobacterales</taxon>
        <taxon>Enterobacteriaceae</taxon>
        <taxon>Buttiauxella</taxon>
    </lineage>
</organism>
<evidence type="ECO:0008006" key="3">
    <source>
        <dbReference type="Google" id="ProtNLM"/>
    </source>
</evidence>
<accession>A0A381C8Z0</accession>
<proteinExistence type="predicted"/>
<evidence type="ECO:0000313" key="2">
    <source>
        <dbReference type="Proteomes" id="UP000255528"/>
    </source>
</evidence>
<dbReference type="RefSeq" id="WP_172588669.1">
    <property type="nucleotide sequence ID" value="NZ_UIGI01000001.1"/>
</dbReference>
<name>A0A381C8Z0_9ENTR</name>
<dbReference type="AlphaFoldDB" id="A0A381C8Z0"/>
<gene>
    <name evidence="1" type="ORF">NCTC12119_01933</name>
</gene>
<reference evidence="1 2" key="1">
    <citation type="submission" date="2018-06" db="EMBL/GenBank/DDBJ databases">
        <authorList>
            <consortium name="Pathogen Informatics"/>
            <person name="Doyle S."/>
        </authorList>
    </citation>
    <scope>NUCLEOTIDE SEQUENCE [LARGE SCALE GENOMIC DNA]</scope>
    <source>
        <strain evidence="1 2">NCTC12119</strain>
    </source>
</reference>
<evidence type="ECO:0000313" key="1">
    <source>
        <dbReference type="EMBL" id="SUW63443.1"/>
    </source>
</evidence>
<dbReference type="EMBL" id="UIGI01000001">
    <property type="protein sequence ID" value="SUW63443.1"/>
    <property type="molecule type" value="Genomic_DNA"/>
</dbReference>
<sequence>MSRYCSQCLVLREDEDLVKRPVRFYTGIRNLVFCSDKKCADSYFASHPQRSHSRRRMA</sequence>
<dbReference type="Proteomes" id="UP000255528">
    <property type="component" value="Unassembled WGS sequence"/>
</dbReference>
<protein>
    <recommendedName>
        <fullName evidence="3">MYM-type domain-containing protein</fullName>
    </recommendedName>
</protein>